<dbReference type="AlphaFoldDB" id="A0A1F5YFD2"/>
<evidence type="ECO:0000313" key="8">
    <source>
        <dbReference type="EMBL" id="OGF98551.1"/>
    </source>
</evidence>
<evidence type="ECO:0000256" key="3">
    <source>
        <dbReference type="ARBA" id="ARBA00022833"/>
    </source>
</evidence>
<dbReference type="GO" id="GO:0008270">
    <property type="term" value="F:zinc ion binding"/>
    <property type="evidence" value="ECO:0007669"/>
    <property type="project" value="UniProtKB-UniRule"/>
</dbReference>
<dbReference type="NCBIfam" id="TIGR00357">
    <property type="entry name" value="peptide-methionine (R)-S-oxide reductase MsrB"/>
    <property type="match status" value="1"/>
</dbReference>
<keyword evidence="3 6" id="KW-0862">Zinc</keyword>
<evidence type="ECO:0000256" key="2">
    <source>
        <dbReference type="ARBA" id="ARBA00022723"/>
    </source>
</evidence>
<feature type="binding site" evidence="6">
    <location>
        <position position="100"/>
    </location>
    <ligand>
        <name>Zn(2+)</name>
        <dbReference type="ChEBI" id="CHEBI:29105"/>
    </ligand>
</feature>
<dbReference type="GO" id="GO:0033743">
    <property type="term" value="F:peptide-methionine (R)-S-oxide reductase activity"/>
    <property type="evidence" value="ECO:0007669"/>
    <property type="project" value="UniProtKB-UniRule"/>
</dbReference>
<feature type="domain" description="MsrB" evidence="7">
    <location>
        <begin position="9"/>
        <end position="131"/>
    </location>
</feature>
<dbReference type="GO" id="GO:0005737">
    <property type="term" value="C:cytoplasm"/>
    <property type="evidence" value="ECO:0007669"/>
    <property type="project" value="TreeGrafter"/>
</dbReference>
<comment type="catalytic activity">
    <reaction evidence="5 6">
        <text>L-methionyl-[protein] + [thioredoxin]-disulfide + H2O = L-methionyl-(R)-S-oxide-[protein] + [thioredoxin]-dithiol</text>
        <dbReference type="Rhea" id="RHEA:24164"/>
        <dbReference type="Rhea" id="RHEA-COMP:10698"/>
        <dbReference type="Rhea" id="RHEA-COMP:10700"/>
        <dbReference type="Rhea" id="RHEA-COMP:12313"/>
        <dbReference type="Rhea" id="RHEA-COMP:12314"/>
        <dbReference type="ChEBI" id="CHEBI:15377"/>
        <dbReference type="ChEBI" id="CHEBI:16044"/>
        <dbReference type="ChEBI" id="CHEBI:29950"/>
        <dbReference type="ChEBI" id="CHEBI:45764"/>
        <dbReference type="ChEBI" id="CHEBI:50058"/>
        <dbReference type="EC" id="1.8.4.12"/>
    </reaction>
</comment>
<sequence>MSGKVVKTDEEWRKILTPEQYRIARKAGTEPAFSGKYDEFDQKGTFVCVCCGNELFSSTAKFHSGTGWPSFWEPIGKGRVGEKEDRQFGMRRTEVLCSRCDAHLGHVFNDGPPPTGMRFCINSAALDFQPAK</sequence>
<reference evidence="8 9" key="1">
    <citation type="journal article" date="2016" name="Nat. Commun.">
        <title>Thousands of microbial genomes shed light on interconnected biogeochemical processes in an aquifer system.</title>
        <authorList>
            <person name="Anantharaman K."/>
            <person name="Brown C.T."/>
            <person name="Hug L.A."/>
            <person name="Sharon I."/>
            <person name="Castelle C.J."/>
            <person name="Probst A.J."/>
            <person name="Thomas B.C."/>
            <person name="Singh A."/>
            <person name="Wilkins M.J."/>
            <person name="Karaoz U."/>
            <person name="Brodie E.L."/>
            <person name="Williams K.H."/>
            <person name="Hubbard S.S."/>
            <person name="Banfield J.F."/>
        </authorList>
    </citation>
    <scope>NUCLEOTIDE SEQUENCE [LARGE SCALE GENOMIC DNA]</scope>
</reference>
<feature type="active site" description="Nucleophile" evidence="6">
    <location>
        <position position="120"/>
    </location>
</feature>
<accession>A0A1F5YFD2</accession>
<feature type="binding site" evidence="6">
    <location>
        <position position="97"/>
    </location>
    <ligand>
        <name>Zn(2+)</name>
        <dbReference type="ChEBI" id="CHEBI:29105"/>
    </ligand>
</feature>
<organism evidence="8 9">
    <name type="scientific">Candidatus Glassbacteria bacterium GWA2_58_10</name>
    <dbReference type="NCBI Taxonomy" id="1817865"/>
    <lineage>
        <taxon>Bacteria</taxon>
        <taxon>Candidatus Glassiibacteriota</taxon>
    </lineage>
</organism>
<dbReference type="InterPro" id="IPR011057">
    <property type="entry name" value="Mss4-like_sf"/>
</dbReference>
<dbReference type="PROSITE" id="PS51790">
    <property type="entry name" value="MSRB"/>
    <property type="match status" value="1"/>
</dbReference>
<evidence type="ECO:0000256" key="1">
    <source>
        <dbReference type="ARBA" id="ARBA00007174"/>
    </source>
</evidence>
<dbReference type="InterPro" id="IPR002579">
    <property type="entry name" value="Met_Sox_Rdtase_MsrB_dom"/>
</dbReference>
<dbReference type="GO" id="GO:0030091">
    <property type="term" value="P:protein repair"/>
    <property type="evidence" value="ECO:0007669"/>
    <property type="project" value="InterPro"/>
</dbReference>
<dbReference type="EMBL" id="MFIV01000088">
    <property type="protein sequence ID" value="OGF98551.1"/>
    <property type="molecule type" value="Genomic_DNA"/>
</dbReference>
<gene>
    <name evidence="6" type="primary">msrB</name>
    <name evidence="8" type="ORF">A2Z86_03755</name>
</gene>
<dbReference type="InterPro" id="IPR028427">
    <property type="entry name" value="Met_Sox_Rdtase_MsrB"/>
</dbReference>
<dbReference type="SUPFAM" id="SSF51316">
    <property type="entry name" value="Mss4-like"/>
    <property type="match status" value="1"/>
</dbReference>
<comment type="caution">
    <text evidence="8">The sequence shown here is derived from an EMBL/GenBank/DDBJ whole genome shotgun (WGS) entry which is preliminary data.</text>
</comment>
<dbReference type="PANTHER" id="PTHR10173">
    <property type="entry name" value="METHIONINE SULFOXIDE REDUCTASE"/>
    <property type="match status" value="1"/>
</dbReference>
<feature type="binding site" evidence="6">
    <location>
        <position position="51"/>
    </location>
    <ligand>
        <name>Zn(2+)</name>
        <dbReference type="ChEBI" id="CHEBI:29105"/>
    </ligand>
</feature>
<evidence type="ECO:0000256" key="4">
    <source>
        <dbReference type="ARBA" id="ARBA00023002"/>
    </source>
</evidence>
<evidence type="ECO:0000259" key="7">
    <source>
        <dbReference type="PROSITE" id="PS51790"/>
    </source>
</evidence>
<protein>
    <recommendedName>
        <fullName evidence="6">Peptide methionine sulfoxide reductase MsrB</fullName>
        <ecNumber evidence="6">1.8.4.12</ecNumber>
    </recommendedName>
    <alternativeName>
        <fullName evidence="6">Peptide-methionine (R)-S-oxide reductase</fullName>
    </alternativeName>
</protein>
<comment type="cofactor">
    <cofactor evidence="6">
        <name>Zn(2+)</name>
        <dbReference type="ChEBI" id="CHEBI:29105"/>
    </cofactor>
    <text evidence="6">Binds 1 zinc ion per subunit. The zinc ion is important for the structural integrity of the protein.</text>
</comment>
<dbReference type="FunFam" id="2.170.150.20:FF:000001">
    <property type="entry name" value="Peptide methionine sulfoxide reductase MsrB"/>
    <property type="match status" value="1"/>
</dbReference>
<dbReference type="GO" id="GO:0006979">
    <property type="term" value="P:response to oxidative stress"/>
    <property type="evidence" value="ECO:0007669"/>
    <property type="project" value="InterPro"/>
</dbReference>
<dbReference type="Pfam" id="PF01641">
    <property type="entry name" value="SelR"/>
    <property type="match status" value="1"/>
</dbReference>
<dbReference type="Gene3D" id="2.170.150.20">
    <property type="entry name" value="Peptide methionine sulfoxide reductase"/>
    <property type="match status" value="1"/>
</dbReference>
<dbReference type="HAMAP" id="MF_01400">
    <property type="entry name" value="MsrB"/>
    <property type="match status" value="1"/>
</dbReference>
<dbReference type="PANTHER" id="PTHR10173:SF52">
    <property type="entry name" value="METHIONINE-R-SULFOXIDE REDUCTASE B1"/>
    <property type="match status" value="1"/>
</dbReference>
<proteinExistence type="inferred from homology"/>
<evidence type="ECO:0000256" key="5">
    <source>
        <dbReference type="ARBA" id="ARBA00048488"/>
    </source>
</evidence>
<name>A0A1F5YFD2_9BACT</name>
<feature type="binding site" evidence="6">
    <location>
        <position position="48"/>
    </location>
    <ligand>
        <name>Zn(2+)</name>
        <dbReference type="ChEBI" id="CHEBI:29105"/>
    </ligand>
</feature>
<dbReference type="EC" id="1.8.4.12" evidence="6"/>
<evidence type="ECO:0000313" key="9">
    <source>
        <dbReference type="Proteomes" id="UP000176992"/>
    </source>
</evidence>
<keyword evidence="2 6" id="KW-0479">Metal-binding</keyword>
<dbReference type="Proteomes" id="UP000176992">
    <property type="component" value="Unassembled WGS sequence"/>
</dbReference>
<keyword evidence="4 6" id="KW-0560">Oxidoreductase</keyword>
<comment type="similarity">
    <text evidence="1 6">Belongs to the MsrB Met sulfoxide reductase family.</text>
</comment>
<evidence type="ECO:0000256" key="6">
    <source>
        <dbReference type="HAMAP-Rule" id="MF_01400"/>
    </source>
</evidence>